<feature type="transmembrane region" description="Helical" evidence="1">
    <location>
        <begin position="217"/>
        <end position="236"/>
    </location>
</feature>
<keyword evidence="3" id="KW-1185">Reference proteome</keyword>
<comment type="caution">
    <text evidence="2">The sequence shown here is derived from an EMBL/GenBank/DDBJ whole genome shotgun (WGS) entry which is preliminary data.</text>
</comment>
<dbReference type="AlphaFoldDB" id="A0A9N9LUP5"/>
<accession>A0A9N9LUP5</accession>
<protein>
    <submittedName>
        <fullName evidence="2">Uncharacterized protein</fullName>
    </submittedName>
</protein>
<keyword evidence="1" id="KW-1133">Transmembrane helix</keyword>
<keyword evidence="1" id="KW-0472">Membrane</keyword>
<dbReference type="OrthoDB" id="4435313at2759"/>
<organism evidence="2 3">
    <name type="scientific">Hymenoscyphus albidus</name>
    <dbReference type="NCBI Taxonomy" id="595503"/>
    <lineage>
        <taxon>Eukaryota</taxon>
        <taxon>Fungi</taxon>
        <taxon>Dikarya</taxon>
        <taxon>Ascomycota</taxon>
        <taxon>Pezizomycotina</taxon>
        <taxon>Leotiomycetes</taxon>
        <taxon>Helotiales</taxon>
        <taxon>Helotiaceae</taxon>
        <taxon>Hymenoscyphus</taxon>
    </lineage>
</organism>
<proteinExistence type="predicted"/>
<sequence length="345" mass="38547">MAPIDVFMPDSIAYRHVWKAVSRYDIVLPLCIYLSQVTLLYPLTPTLCKRFQQMGVPNFKTDFCIWDNSVLIYGPFTPWPKSIVGMIDGPPNDNMACWYYADCIFGLIPETRKQQHNATSLVMGLIPLVLKDIAWPHRRIAHIPHLLPWYTEIIVRALGLNPVVKRRRKISYGRTFNSFTSHVIFYSLIFVLVGMYAILLLIEVYSKRSSLGCPVPIFIVAWFIVGLVPSAIEVAASRSRRRSEHSNTSPMGSRSEAGAVEALVLDSTRAIGLKVTNQEAVQGSGEALFVQIGWASYYTAGTLVFSSIMLVSVSELCAWLLATSATAAVSKMFAYKLCGYWGLGF</sequence>
<dbReference type="EMBL" id="CAJVRM010000496">
    <property type="protein sequence ID" value="CAG8981590.1"/>
    <property type="molecule type" value="Genomic_DNA"/>
</dbReference>
<feature type="transmembrane region" description="Helical" evidence="1">
    <location>
        <begin position="26"/>
        <end position="44"/>
    </location>
</feature>
<evidence type="ECO:0000313" key="3">
    <source>
        <dbReference type="Proteomes" id="UP000701801"/>
    </source>
</evidence>
<reference evidence="2" key="1">
    <citation type="submission" date="2021-07" db="EMBL/GenBank/DDBJ databases">
        <authorList>
            <person name="Durling M."/>
        </authorList>
    </citation>
    <scope>NUCLEOTIDE SEQUENCE</scope>
</reference>
<evidence type="ECO:0000313" key="2">
    <source>
        <dbReference type="EMBL" id="CAG8981590.1"/>
    </source>
</evidence>
<feature type="transmembrane region" description="Helical" evidence="1">
    <location>
        <begin position="183"/>
        <end position="205"/>
    </location>
</feature>
<name>A0A9N9LUP5_9HELO</name>
<dbReference type="Proteomes" id="UP000701801">
    <property type="component" value="Unassembled WGS sequence"/>
</dbReference>
<evidence type="ECO:0000256" key="1">
    <source>
        <dbReference type="SAM" id="Phobius"/>
    </source>
</evidence>
<keyword evidence="1" id="KW-0812">Transmembrane</keyword>
<gene>
    <name evidence="2" type="ORF">HYALB_00009469</name>
</gene>